<dbReference type="RefSeq" id="WP_013662892.1">
    <property type="nucleotide sequence ID" value="NC_015276.1"/>
</dbReference>
<dbReference type="Pfam" id="PF00117">
    <property type="entry name" value="GATase"/>
    <property type="match status" value="1"/>
</dbReference>
<keyword evidence="2" id="KW-0315">Glutamine amidotransferase</keyword>
<dbReference type="OrthoDB" id="9813383at2"/>
<feature type="domain" description="Glutamine amidotransferase" evidence="1">
    <location>
        <begin position="21"/>
        <end position="187"/>
    </location>
</feature>
<organism evidence="2 3">
    <name type="scientific">Marinomonas mediterranea (strain ATCC 700492 / JCM 21426 / NBRC 103028 / MMB-1)</name>
    <dbReference type="NCBI Taxonomy" id="717774"/>
    <lineage>
        <taxon>Bacteria</taxon>
        <taxon>Pseudomonadati</taxon>
        <taxon>Pseudomonadota</taxon>
        <taxon>Gammaproteobacteria</taxon>
        <taxon>Oceanospirillales</taxon>
        <taxon>Oceanospirillaceae</taxon>
        <taxon>Marinomonas</taxon>
    </lineage>
</organism>
<dbReference type="GO" id="GO:0016740">
    <property type="term" value="F:transferase activity"/>
    <property type="evidence" value="ECO:0007669"/>
    <property type="project" value="UniProtKB-KW"/>
</dbReference>
<sequence length="237" mass="26217">MKIGILAAGITPDSLLSEYPSYADMFAIQLGKIEPSLEFRTYDVRLDQFPESAKECDGWLITGSRSNVDEALPWMLQLADLVREIDQLKQPLAGICFGHQIIAYALGGHVEKFEGGWGVGIHSYAVTDDSVPGIPQGETLSICAFHQYQVTAIPANARVFARSDFCEYAGLIYEDRILTFQAHPEFSKVYESALLDLHGNALLPEDVTKEAYQSVESVAIDSPKIMVWIASFLHRAS</sequence>
<accession>F2JWX3</accession>
<dbReference type="CDD" id="cd01741">
    <property type="entry name" value="GATase1_1"/>
    <property type="match status" value="1"/>
</dbReference>
<dbReference type="PANTHER" id="PTHR42695:SF5">
    <property type="entry name" value="GLUTAMINE AMIDOTRANSFERASE YLR126C-RELATED"/>
    <property type="match status" value="1"/>
</dbReference>
<dbReference type="HOGENOM" id="CLU_054974_0_2_6"/>
<evidence type="ECO:0000259" key="1">
    <source>
        <dbReference type="Pfam" id="PF00117"/>
    </source>
</evidence>
<dbReference type="STRING" id="717774.Marme_3780"/>
<name>F2JWX3_MARM1</name>
<dbReference type="SUPFAM" id="SSF52317">
    <property type="entry name" value="Class I glutamine amidotransferase-like"/>
    <property type="match status" value="1"/>
</dbReference>
<protein>
    <submittedName>
        <fullName evidence="2">Glutamine amidotransferase class-I</fullName>
    </submittedName>
</protein>
<dbReference type="InterPro" id="IPR044992">
    <property type="entry name" value="ChyE-like"/>
</dbReference>
<dbReference type="Proteomes" id="UP000001062">
    <property type="component" value="Chromosome"/>
</dbReference>
<dbReference type="PROSITE" id="PS51273">
    <property type="entry name" value="GATASE_TYPE_1"/>
    <property type="match status" value="1"/>
</dbReference>
<dbReference type="Gene3D" id="3.40.50.880">
    <property type="match status" value="1"/>
</dbReference>
<reference evidence="2 3" key="1">
    <citation type="journal article" date="2012" name="Stand. Genomic Sci.">
        <title>Complete genome sequence of the melanogenic marine bacterium Marinomonas mediterranea type strain (MMB-1(T)).</title>
        <authorList>
            <person name="Lucas-Elio P."/>
            <person name="Goodwin L."/>
            <person name="Woyke T."/>
            <person name="Pitluck S."/>
            <person name="Nolan M."/>
            <person name="Kyrpides N.C."/>
            <person name="Detter J.C."/>
            <person name="Copeland A."/>
            <person name="Teshima H."/>
            <person name="Bruce D."/>
            <person name="Detter C."/>
            <person name="Tapia R."/>
            <person name="Han S."/>
            <person name="Land M.L."/>
            <person name="Ivanova N."/>
            <person name="Mikhailova N."/>
            <person name="Johnston A.W."/>
            <person name="Sanchez-Amat A."/>
        </authorList>
    </citation>
    <scope>NUCLEOTIDE SEQUENCE [LARGE SCALE GENOMIC DNA]</scope>
    <source>
        <strain evidence="3">ATCC 700492 / JCM 21426 / NBRC 103028 / MMB-1</strain>
    </source>
</reference>
<keyword evidence="2" id="KW-0808">Transferase</keyword>
<keyword evidence="3" id="KW-1185">Reference proteome</keyword>
<evidence type="ECO:0000313" key="3">
    <source>
        <dbReference type="Proteomes" id="UP000001062"/>
    </source>
</evidence>
<evidence type="ECO:0000313" key="2">
    <source>
        <dbReference type="EMBL" id="ADZ92990.1"/>
    </source>
</evidence>
<dbReference type="PATRIC" id="fig|717774.3.peg.3895"/>
<dbReference type="GO" id="GO:0005829">
    <property type="term" value="C:cytosol"/>
    <property type="evidence" value="ECO:0007669"/>
    <property type="project" value="TreeGrafter"/>
</dbReference>
<dbReference type="eggNOG" id="COG0518">
    <property type="taxonomic scope" value="Bacteria"/>
</dbReference>
<dbReference type="EMBL" id="CP002583">
    <property type="protein sequence ID" value="ADZ92990.1"/>
    <property type="molecule type" value="Genomic_DNA"/>
</dbReference>
<gene>
    <name evidence="2" type="ordered locus">Marme_3780</name>
</gene>
<proteinExistence type="predicted"/>
<dbReference type="AlphaFoldDB" id="F2JWX3"/>
<dbReference type="InterPro" id="IPR017926">
    <property type="entry name" value="GATASE"/>
</dbReference>
<dbReference type="InterPro" id="IPR029062">
    <property type="entry name" value="Class_I_gatase-like"/>
</dbReference>
<dbReference type="PANTHER" id="PTHR42695">
    <property type="entry name" value="GLUTAMINE AMIDOTRANSFERASE YLR126C-RELATED"/>
    <property type="match status" value="1"/>
</dbReference>
<dbReference type="KEGG" id="mme:Marme_3780"/>